<name>A0A164PDW2_9CRUS</name>
<dbReference type="AlphaFoldDB" id="A0A164PDW2"/>
<comment type="caution">
    <text evidence="1">The sequence shown here is derived from an EMBL/GenBank/DDBJ whole genome shotgun (WGS) entry which is preliminary data.</text>
</comment>
<evidence type="ECO:0000313" key="1">
    <source>
        <dbReference type="EMBL" id="KZS06742.1"/>
    </source>
</evidence>
<organism evidence="1 2">
    <name type="scientific">Daphnia magna</name>
    <dbReference type="NCBI Taxonomy" id="35525"/>
    <lineage>
        <taxon>Eukaryota</taxon>
        <taxon>Metazoa</taxon>
        <taxon>Ecdysozoa</taxon>
        <taxon>Arthropoda</taxon>
        <taxon>Crustacea</taxon>
        <taxon>Branchiopoda</taxon>
        <taxon>Diplostraca</taxon>
        <taxon>Cladocera</taxon>
        <taxon>Anomopoda</taxon>
        <taxon>Daphniidae</taxon>
        <taxon>Daphnia</taxon>
    </lineage>
</organism>
<sequence>MAEFMCERGKASLAKKPCSNRLGVLKVSLYIAELMAELFIYVEFGRRNKFIRFSPIVAADE</sequence>
<protein>
    <submittedName>
        <fullName evidence="1">Uncharacterized protein</fullName>
    </submittedName>
</protein>
<dbReference type="Proteomes" id="UP000076858">
    <property type="component" value="Unassembled WGS sequence"/>
</dbReference>
<dbReference type="EMBL" id="LRGB01002625">
    <property type="protein sequence ID" value="KZS06742.1"/>
    <property type="molecule type" value="Genomic_DNA"/>
</dbReference>
<keyword evidence="2" id="KW-1185">Reference proteome</keyword>
<proteinExistence type="predicted"/>
<reference evidence="1 2" key="1">
    <citation type="submission" date="2016-03" db="EMBL/GenBank/DDBJ databases">
        <title>EvidentialGene: Evidence-directed Construction of Genes on Genomes.</title>
        <authorList>
            <person name="Gilbert D.G."/>
            <person name="Choi J.-H."/>
            <person name="Mockaitis K."/>
            <person name="Colbourne J."/>
            <person name="Pfrender M."/>
        </authorList>
    </citation>
    <scope>NUCLEOTIDE SEQUENCE [LARGE SCALE GENOMIC DNA]</scope>
    <source>
        <strain evidence="1 2">Xinb3</strain>
        <tissue evidence="1">Complete organism</tissue>
    </source>
</reference>
<evidence type="ECO:0000313" key="2">
    <source>
        <dbReference type="Proteomes" id="UP000076858"/>
    </source>
</evidence>
<gene>
    <name evidence="1" type="ORF">APZ42_029711</name>
</gene>
<accession>A0A164PDW2</accession>